<evidence type="ECO:0000256" key="3">
    <source>
        <dbReference type="SAM" id="MobiDB-lite"/>
    </source>
</evidence>
<dbReference type="InterPro" id="IPR013937">
    <property type="entry name" value="Sorting_nexin_C"/>
</dbReference>
<dbReference type="GO" id="GO:0005768">
    <property type="term" value="C:endosome"/>
    <property type="evidence" value="ECO:0007669"/>
    <property type="project" value="UniProtKB-ARBA"/>
</dbReference>
<dbReference type="STRING" id="4432.A0A1U7ZP10"/>
<keyword evidence="5" id="KW-1185">Reference proteome</keyword>
<dbReference type="InterPro" id="IPR051837">
    <property type="entry name" value="SortingNexin/PXDomain-PKLike"/>
</dbReference>
<dbReference type="PANTHER" id="PTHR22999">
    <property type="entry name" value="PX SERINE/THREONINE KINASE PXK"/>
    <property type="match status" value="1"/>
</dbReference>
<dbReference type="GeneID" id="104595846"/>
<dbReference type="Gene3D" id="3.30.1520.10">
    <property type="entry name" value="Phox-like domain"/>
    <property type="match status" value="1"/>
</dbReference>
<dbReference type="SMART" id="SM00312">
    <property type="entry name" value="PX"/>
    <property type="match status" value="1"/>
</dbReference>
<dbReference type="GO" id="GO:0016020">
    <property type="term" value="C:membrane"/>
    <property type="evidence" value="ECO:0007669"/>
    <property type="project" value="UniProtKB-ARBA"/>
</dbReference>
<dbReference type="SUPFAM" id="SSF64268">
    <property type="entry name" value="PX domain"/>
    <property type="match status" value="1"/>
</dbReference>
<evidence type="ECO:0000313" key="6">
    <source>
        <dbReference type="RefSeq" id="XP_010255076.1"/>
    </source>
</evidence>
<dbReference type="AlphaFoldDB" id="A0A1U7ZP10"/>
<reference evidence="6" key="1">
    <citation type="submission" date="2025-08" db="UniProtKB">
        <authorList>
            <consortium name="RefSeq"/>
        </authorList>
    </citation>
    <scope>IDENTIFICATION</scope>
</reference>
<evidence type="ECO:0000313" key="5">
    <source>
        <dbReference type="Proteomes" id="UP000189703"/>
    </source>
</evidence>
<dbReference type="RefSeq" id="XP_010255076.1">
    <property type="nucleotide sequence ID" value="XM_010256774.2"/>
</dbReference>
<keyword evidence="4" id="KW-0812">Transmembrane</keyword>
<feature type="region of interest" description="Disordered" evidence="3">
    <location>
        <begin position="292"/>
        <end position="347"/>
    </location>
</feature>
<keyword evidence="4" id="KW-1133">Transmembrane helix</keyword>
<dbReference type="Pfam" id="PF08628">
    <property type="entry name" value="Nexin_C"/>
    <property type="match status" value="1"/>
</dbReference>
<dbReference type="PROSITE" id="PS51207">
    <property type="entry name" value="PXA"/>
    <property type="match status" value="1"/>
</dbReference>
<dbReference type="PANTHER" id="PTHR22999:SF23">
    <property type="entry name" value="SORTING NEXIN-16"/>
    <property type="match status" value="1"/>
</dbReference>
<comment type="subcellular location">
    <subcellularLocation>
        <location evidence="1">Cytoplasm</location>
    </subcellularLocation>
</comment>
<keyword evidence="4" id="KW-0472">Membrane</keyword>
<protein>
    <submittedName>
        <fullName evidence="6">Uncharacterized protein LOC104595846 isoform X1</fullName>
    </submittedName>
</protein>
<feature type="region of interest" description="Disordered" evidence="3">
    <location>
        <begin position="806"/>
        <end position="833"/>
    </location>
</feature>
<dbReference type="OrthoDB" id="120967at2759"/>
<dbReference type="KEGG" id="nnu:104595846"/>
<evidence type="ECO:0000256" key="2">
    <source>
        <dbReference type="ARBA" id="ARBA00022490"/>
    </source>
</evidence>
<dbReference type="OMA" id="ENCTHCM"/>
<proteinExistence type="predicted"/>
<dbReference type="CDD" id="cd06872">
    <property type="entry name" value="PX_SNX19_like_plant"/>
    <property type="match status" value="1"/>
</dbReference>
<dbReference type="InterPro" id="IPR001683">
    <property type="entry name" value="PX_dom"/>
</dbReference>
<organism evidence="5 6">
    <name type="scientific">Nelumbo nucifera</name>
    <name type="common">Sacred lotus</name>
    <dbReference type="NCBI Taxonomy" id="4432"/>
    <lineage>
        <taxon>Eukaryota</taxon>
        <taxon>Viridiplantae</taxon>
        <taxon>Streptophyta</taxon>
        <taxon>Embryophyta</taxon>
        <taxon>Tracheophyta</taxon>
        <taxon>Spermatophyta</taxon>
        <taxon>Magnoliopsida</taxon>
        <taxon>Proteales</taxon>
        <taxon>Nelumbonaceae</taxon>
        <taxon>Nelumbo</taxon>
    </lineage>
</organism>
<evidence type="ECO:0000256" key="1">
    <source>
        <dbReference type="ARBA" id="ARBA00004496"/>
    </source>
</evidence>
<name>A0A1U7ZP10_NELNU</name>
<dbReference type="SMART" id="SM00313">
    <property type="entry name" value="PXA"/>
    <property type="match status" value="1"/>
</dbReference>
<dbReference type="Pfam" id="PF02194">
    <property type="entry name" value="PXA"/>
    <property type="match status" value="1"/>
</dbReference>
<dbReference type="Pfam" id="PF00787">
    <property type="entry name" value="PX"/>
    <property type="match status" value="1"/>
</dbReference>
<dbReference type="InterPro" id="IPR003114">
    <property type="entry name" value="Phox_assoc"/>
</dbReference>
<feature type="transmembrane region" description="Helical" evidence="4">
    <location>
        <begin position="16"/>
        <end position="33"/>
    </location>
</feature>
<dbReference type="InterPro" id="IPR036871">
    <property type="entry name" value="PX_dom_sf"/>
</dbReference>
<evidence type="ECO:0000256" key="4">
    <source>
        <dbReference type="SAM" id="Phobius"/>
    </source>
</evidence>
<sequence>MKAMETLQDLIEEAKIRTVWWALVIFAVSYFLSHTSKSMWMNIPISILLVSGLRILTNEVELRWRVRPVRRQTYLSHLEKEQLSLDDPHLSFLPPPSSKWTSKIDSPLVEAALDELINKILQEFVIDLWYSSITPDREAPEQIRLIITNVIGEISGRVKQINLVELLTRDMVDLIGDHLDLYRKNQSAIGADVMATLSCEEKDERLKHYLMASKNLHPALISPECEYKVLQRLMGGVLSVVLSPAEAQCPLVQCISREFLTCLVMQPVMNFASPVYINELIEHLFLAANDGDNREASGDQSADGHHHDHSGATGSTQGVEPTMEKKLSTSDQPSGMILATGSNQGGMGMDTYAKSNICMSNEDRIHPRPADWARVLEAATQRRTQVLAPENIENMWTKGRNYKNKAEKLAKAGSLPGSVIKPPGTVLVSKLSKEMPAKIHASPTGTEDKANVQFTQGLNLDCQFSHGTDIEKQSSQDLNKGPSFGGEHAILEDNTAVAAADKKNTAVATNGKKAHLKRSNSTSSLNTQPDVEKTFIGVGGCSIISEDFYSPNSGSHKEDHIVSSNPDVVFCSEGLQHAPKLKCRVVGAYFEKHGSKSFAVYSIAVTDAEKNTWFVKRRYSNFERLHRHLKDIPNYTLHLPPKRFLSSSTDDSFVHQRCIQLDKYLQDLLSIANVAEQHEVWDFLSVSSKNYSFGKSTSVMRTLAVNVDDAMDDIVRQFKGVSDGLMRRVVGSPSLPYAASPSIMSKNFSLSADDISRRSANKPDSSYNHMETSHCLSDLEESLKNVGSGHGGIGYEAEVNGWHSDNELNSKGFPPRVVKRRNDSRGLGSAKSQRLNLQAERIGSDGYPLASSSLTYDSVEDPVGVPPEWTPPNVSVPLLNLVDNIFQLKRRGWLRRQVLWISKQILQLMMEDSIDDWLLRQIYWLRRDDVIAQGIRWVQDVLWPNGTFFLKLENNQGDIELNQKPEHGATSLAGNKFSKPGSFELQLEATRRASDVKKMILGGAPTALVSLIGHKQYRRCAKDIYYFLQSTICVKQLAYGMLELLFISVFPELRDLVMDVHKSMHVEPA</sequence>
<keyword evidence="2" id="KW-0963">Cytoplasm</keyword>
<dbReference type="eggNOG" id="KOG2101">
    <property type="taxonomic scope" value="Eukaryota"/>
</dbReference>
<dbReference type="PROSITE" id="PS50195">
    <property type="entry name" value="PX"/>
    <property type="match status" value="1"/>
</dbReference>
<dbReference type="Proteomes" id="UP000189703">
    <property type="component" value="Unplaced"/>
</dbReference>
<feature type="compositionally biased region" description="Basic and acidic residues" evidence="3">
    <location>
        <begin position="292"/>
        <end position="310"/>
    </location>
</feature>
<dbReference type="FunCoup" id="A0A1U7ZP10">
    <property type="interactions" value="2938"/>
</dbReference>
<gene>
    <name evidence="6" type="primary">LOC104595846</name>
</gene>
<accession>A0A1U7ZP10</accession>
<dbReference type="GO" id="GO:0035091">
    <property type="term" value="F:phosphatidylinositol binding"/>
    <property type="evidence" value="ECO:0007669"/>
    <property type="project" value="InterPro"/>
</dbReference>